<comment type="caution">
    <text evidence="1">The sequence shown here is derived from an EMBL/GenBank/DDBJ whole genome shotgun (WGS) entry which is preliminary data.</text>
</comment>
<organism evidence="1 2">
    <name type="scientific">Pedobacter yonginense</name>
    <dbReference type="NCBI Taxonomy" id="651869"/>
    <lineage>
        <taxon>Bacteria</taxon>
        <taxon>Pseudomonadati</taxon>
        <taxon>Bacteroidota</taxon>
        <taxon>Sphingobacteriia</taxon>
        <taxon>Sphingobacteriales</taxon>
        <taxon>Sphingobacteriaceae</taxon>
        <taxon>Pedobacter</taxon>
    </lineage>
</organism>
<dbReference type="EMBL" id="QGNZ01000001">
    <property type="protein sequence ID" value="PWS29406.1"/>
    <property type="molecule type" value="Genomic_DNA"/>
</dbReference>
<sequence length="196" mass="22463">MDIKDIEKTYEQMSDSELIRITTTSAQGLRPEVFGIIENEIKKRNLDLNILNGALAQNMEYSIEEIEHYSQFLRNLPCPICNNETEKLNGTSSHKVKSFIFVTVSETEPTIACPNCLDKTNNSAIISTALFGWWGIPWGIFKTPIYIYRNFRDKKENRIDSSNKTLLSFTLSNIGKIEAYKDDKGKLQEIIELKKS</sequence>
<evidence type="ECO:0000313" key="2">
    <source>
        <dbReference type="Proteomes" id="UP000245379"/>
    </source>
</evidence>
<dbReference type="AlphaFoldDB" id="A0A317EW23"/>
<accession>A0A317EW23</accession>
<dbReference type="OrthoDB" id="359260at2"/>
<gene>
    <name evidence="1" type="ORF">DHW03_06200</name>
</gene>
<protein>
    <submittedName>
        <fullName evidence="1">Uncharacterized protein</fullName>
    </submittedName>
</protein>
<proteinExistence type="predicted"/>
<reference evidence="1 2" key="1">
    <citation type="submission" date="2018-05" db="EMBL/GenBank/DDBJ databases">
        <title>Pedobacter paludis sp. nov., isolated from wetland soil.</title>
        <authorList>
            <person name="Zhang Y."/>
            <person name="Wang G."/>
        </authorList>
    </citation>
    <scope>NUCLEOTIDE SEQUENCE [LARGE SCALE GENOMIC DNA]</scope>
    <source>
        <strain evidence="1 2">KCTC22721</strain>
    </source>
</reference>
<dbReference type="Proteomes" id="UP000245379">
    <property type="component" value="Unassembled WGS sequence"/>
</dbReference>
<evidence type="ECO:0000313" key="1">
    <source>
        <dbReference type="EMBL" id="PWS29406.1"/>
    </source>
</evidence>
<name>A0A317EW23_9SPHI</name>
<dbReference type="RefSeq" id="WP_109924831.1">
    <property type="nucleotide sequence ID" value="NZ_QGNZ01000001.1"/>
</dbReference>
<keyword evidence="2" id="KW-1185">Reference proteome</keyword>